<gene>
    <name evidence="1" type="ORF">H4W81_004188</name>
</gene>
<protein>
    <submittedName>
        <fullName evidence="1">Uncharacterized protein</fullName>
    </submittedName>
</protein>
<dbReference type="EMBL" id="JADBEF010000001">
    <property type="protein sequence ID" value="MBE1561409.1"/>
    <property type="molecule type" value="Genomic_DNA"/>
</dbReference>
<keyword evidence="2" id="KW-1185">Reference proteome</keyword>
<organism evidence="1 2">
    <name type="scientific">Nonomuraea africana</name>
    <dbReference type="NCBI Taxonomy" id="46171"/>
    <lineage>
        <taxon>Bacteria</taxon>
        <taxon>Bacillati</taxon>
        <taxon>Actinomycetota</taxon>
        <taxon>Actinomycetes</taxon>
        <taxon>Streptosporangiales</taxon>
        <taxon>Streptosporangiaceae</taxon>
        <taxon>Nonomuraea</taxon>
    </lineage>
</organism>
<reference evidence="1 2" key="1">
    <citation type="submission" date="2020-10" db="EMBL/GenBank/DDBJ databases">
        <title>Sequencing the genomes of 1000 actinobacteria strains.</title>
        <authorList>
            <person name="Klenk H.-P."/>
        </authorList>
    </citation>
    <scope>NUCLEOTIDE SEQUENCE [LARGE SCALE GENOMIC DNA]</scope>
    <source>
        <strain evidence="1 2">DSM 43748</strain>
    </source>
</reference>
<accession>A0ABR9KHC9</accession>
<name>A0ABR9KHC9_9ACTN</name>
<evidence type="ECO:0000313" key="1">
    <source>
        <dbReference type="EMBL" id="MBE1561409.1"/>
    </source>
</evidence>
<dbReference type="RefSeq" id="WP_192776318.1">
    <property type="nucleotide sequence ID" value="NZ_BAAASY010000012.1"/>
</dbReference>
<evidence type="ECO:0000313" key="2">
    <source>
        <dbReference type="Proteomes" id="UP000661607"/>
    </source>
</evidence>
<dbReference type="Proteomes" id="UP000661607">
    <property type="component" value="Unassembled WGS sequence"/>
</dbReference>
<proteinExistence type="predicted"/>
<comment type="caution">
    <text evidence="1">The sequence shown here is derived from an EMBL/GenBank/DDBJ whole genome shotgun (WGS) entry which is preliminary data.</text>
</comment>
<sequence>MTIASGEMPRAATGRGRGAAFGTVAVCCLIPVGAGIGGRGAIGCGAVPAGATPAGVVAFGVTGADGSRGACAPAPPPPGNSS</sequence>